<keyword evidence="5" id="KW-0560">Oxidoreductase</keyword>
<evidence type="ECO:0000256" key="4">
    <source>
        <dbReference type="ARBA" id="ARBA00022862"/>
    </source>
</evidence>
<dbReference type="GO" id="GO:0042744">
    <property type="term" value="P:hydrogen peroxide catabolic process"/>
    <property type="evidence" value="ECO:0007669"/>
    <property type="project" value="TreeGrafter"/>
</dbReference>
<dbReference type="Pfam" id="PF10417">
    <property type="entry name" value="1-cysPrx_C"/>
    <property type="match status" value="1"/>
</dbReference>
<name>A0A8J2P4U5_9HEXA</name>
<dbReference type="EMBL" id="CAJVCH010204223">
    <property type="protein sequence ID" value="CAG7730999.1"/>
    <property type="molecule type" value="Genomic_DNA"/>
</dbReference>
<comment type="catalytic activity">
    <reaction evidence="8">
        <text>a hydroperoxide + [thioredoxin]-dithiol = an alcohol + [thioredoxin]-disulfide + H2O</text>
        <dbReference type="Rhea" id="RHEA:62620"/>
        <dbReference type="Rhea" id="RHEA-COMP:10698"/>
        <dbReference type="Rhea" id="RHEA-COMP:10700"/>
        <dbReference type="ChEBI" id="CHEBI:15377"/>
        <dbReference type="ChEBI" id="CHEBI:29950"/>
        <dbReference type="ChEBI" id="CHEBI:30879"/>
        <dbReference type="ChEBI" id="CHEBI:35924"/>
        <dbReference type="ChEBI" id="CHEBI:50058"/>
        <dbReference type="EC" id="1.11.1.24"/>
    </reaction>
</comment>
<dbReference type="Pfam" id="PF09261">
    <property type="entry name" value="Alpha-mann_mid"/>
    <property type="match status" value="1"/>
</dbReference>
<dbReference type="PROSITE" id="PS51352">
    <property type="entry name" value="THIOREDOXIN_2"/>
    <property type="match status" value="1"/>
</dbReference>
<evidence type="ECO:0000256" key="9">
    <source>
        <dbReference type="SAM" id="Phobius"/>
    </source>
</evidence>
<dbReference type="GO" id="GO:0005829">
    <property type="term" value="C:cytosol"/>
    <property type="evidence" value="ECO:0007669"/>
    <property type="project" value="TreeGrafter"/>
</dbReference>
<evidence type="ECO:0000256" key="6">
    <source>
        <dbReference type="ARBA" id="ARBA00023157"/>
    </source>
</evidence>
<evidence type="ECO:0000256" key="3">
    <source>
        <dbReference type="ARBA" id="ARBA00022559"/>
    </source>
</evidence>
<keyword evidence="12" id="KW-1185">Reference proteome</keyword>
<keyword evidence="9" id="KW-1133">Transmembrane helix</keyword>
<proteinExistence type="inferred from homology"/>
<sequence>MASSCRLSTVGIVLLVLNLLICVIIGADQCYSFAGGSVYPQETSKSSGHTLQWTKAMISKPAPEWEATAVINGSFKALKLTDFRGKYLVFFFYPLDFTFVCPTEILAFNDRVDEFRQIHAEVVACSVDSHFAHLAWVNTARKEGGLGPLKIPLLSDLTHKISKDYGVYLEDLGHSLRGLFIIDEKGTLRQMTMNDLPVGRSVDETLRLVKAFQYTDQHGEVCPAGWKPGSDTIIPDPTAKMEYFSKHDKPEFIQTIQFHSIMSSNNNNCDDTNNNNCDCNVVLKEHLTKCAGMGQRPPPFQCCPSKADPCKQNDLSGPPTCTGCSPAPPKCCPAPPKKLAVFKPKCNVPPTATFNCPASCCDPPKPKKACCPPPPETQCCQPQPKCPEVVSSDATVHISFANHNDHPEELQQHGSTEPSCFREALHDHIGLTRSDFDTSIVFENSTEDCNFKRANRIQQYCEIPSNPQITRGIDEVNWEEESTLRVFLVPHSHNDAGWVHTFELYYSVYTKGILDRVMVNLFTYPELRFIWAEVAYFDLWWKDLDEYRRDLVKKLVDAHQLEFVSGGWIMPDEASVHYIPFLFQLIEGHQWLQHNFNSTPRYWIFEQMAFLQLQISNLDEYFTAVENDVSVFNVTMKSFTGDLFPYADVGEDFWSGYFTSRIYHKVTERHLMAQVRAAQLLFTMMTAEISKMGHSLEQYFIKDLLAEIIESRRSLALFQHHDAIAGTSTDDVVQHTSRRLHRALESCQHIIQLCLNFLTRLSSFKTGEIQLGTISGNDSFLEPLTFRASHDDLWRLQMLKIGKDDPQVIISVFNSLAESRAQLIRLNVSDPNVIVRAYF</sequence>
<evidence type="ECO:0000256" key="8">
    <source>
        <dbReference type="ARBA" id="ARBA00049091"/>
    </source>
</evidence>
<dbReference type="EC" id="1.11.1.24" evidence="2"/>
<dbReference type="AlphaFoldDB" id="A0A8J2P4U5"/>
<dbReference type="Pfam" id="PF01074">
    <property type="entry name" value="Glyco_hydro_38N"/>
    <property type="match status" value="1"/>
</dbReference>
<reference evidence="11" key="1">
    <citation type="submission" date="2021-06" db="EMBL/GenBank/DDBJ databases">
        <authorList>
            <person name="Hodson N. C."/>
            <person name="Mongue J. A."/>
            <person name="Jaron S. K."/>
        </authorList>
    </citation>
    <scope>NUCLEOTIDE SEQUENCE</scope>
</reference>
<keyword evidence="7" id="KW-0676">Redox-active center</keyword>
<dbReference type="CDD" id="cd03015">
    <property type="entry name" value="PRX_Typ2cys"/>
    <property type="match status" value="1"/>
</dbReference>
<keyword evidence="3" id="KW-0575">Peroxidase</keyword>
<gene>
    <name evidence="11" type="ORF">AFUS01_LOCUS19609</name>
</gene>
<accession>A0A8J2P4U5</accession>
<evidence type="ECO:0000259" key="10">
    <source>
        <dbReference type="PROSITE" id="PS51352"/>
    </source>
</evidence>
<evidence type="ECO:0000256" key="7">
    <source>
        <dbReference type="ARBA" id="ARBA00023284"/>
    </source>
</evidence>
<keyword evidence="6" id="KW-1015">Disulfide bond</keyword>
<keyword evidence="9" id="KW-0812">Transmembrane</keyword>
<comment type="caution">
    <text evidence="11">The sequence shown here is derived from an EMBL/GenBank/DDBJ whole genome shotgun (WGS) entry which is preliminary data.</text>
</comment>
<dbReference type="InterPro" id="IPR050217">
    <property type="entry name" value="Peroxiredoxin"/>
</dbReference>
<dbReference type="OrthoDB" id="185659at2759"/>
<evidence type="ECO:0000256" key="1">
    <source>
        <dbReference type="ARBA" id="ARBA00009796"/>
    </source>
</evidence>
<dbReference type="GO" id="GO:0033554">
    <property type="term" value="P:cellular response to stress"/>
    <property type="evidence" value="ECO:0007669"/>
    <property type="project" value="TreeGrafter"/>
</dbReference>
<dbReference type="Proteomes" id="UP000708208">
    <property type="component" value="Unassembled WGS sequence"/>
</dbReference>
<dbReference type="GO" id="GO:0045454">
    <property type="term" value="P:cell redox homeostasis"/>
    <property type="evidence" value="ECO:0007669"/>
    <property type="project" value="TreeGrafter"/>
</dbReference>
<dbReference type="GO" id="GO:0005783">
    <property type="term" value="C:endoplasmic reticulum"/>
    <property type="evidence" value="ECO:0007669"/>
    <property type="project" value="TreeGrafter"/>
</dbReference>
<organism evidence="11 12">
    <name type="scientific">Allacma fusca</name>
    <dbReference type="NCBI Taxonomy" id="39272"/>
    <lineage>
        <taxon>Eukaryota</taxon>
        <taxon>Metazoa</taxon>
        <taxon>Ecdysozoa</taxon>
        <taxon>Arthropoda</taxon>
        <taxon>Hexapoda</taxon>
        <taxon>Collembola</taxon>
        <taxon>Symphypleona</taxon>
        <taxon>Sminthuridae</taxon>
        <taxon>Allacma</taxon>
    </lineage>
</organism>
<dbReference type="InterPro" id="IPR015341">
    <property type="entry name" value="Glyco_hydro_38_cen"/>
</dbReference>
<comment type="similarity">
    <text evidence="1">Belongs to the peroxiredoxin family. AhpC/Prx1 subfamily.</text>
</comment>
<protein>
    <recommendedName>
        <fullName evidence="2">thioredoxin-dependent peroxiredoxin</fullName>
        <ecNumber evidence="2">1.11.1.24</ecNumber>
    </recommendedName>
</protein>
<evidence type="ECO:0000313" key="11">
    <source>
        <dbReference type="EMBL" id="CAG7730999.1"/>
    </source>
</evidence>
<dbReference type="GO" id="GO:0004559">
    <property type="term" value="F:alpha-mannosidase activity"/>
    <property type="evidence" value="ECO:0007669"/>
    <property type="project" value="InterPro"/>
</dbReference>
<dbReference type="SMART" id="SM00872">
    <property type="entry name" value="Alpha-mann_mid"/>
    <property type="match status" value="1"/>
</dbReference>
<dbReference type="Pfam" id="PF00578">
    <property type="entry name" value="AhpC-TSA"/>
    <property type="match status" value="1"/>
</dbReference>
<dbReference type="PANTHER" id="PTHR10681:SF171">
    <property type="entry name" value="PEROXIREDOXIN 4"/>
    <property type="match status" value="1"/>
</dbReference>
<feature type="domain" description="Thioredoxin" evidence="10">
    <location>
        <begin position="56"/>
        <end position="214"/>
    </location>
</feature>
<dbReference type="InterPro" id="IPR000866">
    <property type="entry name" value="AhpC/TSA"/>
</dbReference>
<evidence type="ECO:0000256" key="2">
    <source>
        <dbReference type="ARBA" id="ARBA00013017"/>
    </source>
</evidence>
<dbReference type="InterPro" id="IPR013766">
    <property type="entry name" value="Thioredoxin_domain"/>
</dbReference>
<dbReference type="GO" id="GO:0008340">
    <property type="term" value="P:determination of adult lifespan"/>
    <property type="evidence" value="ECO:0007669"/>
    <property type="project" value="UniProtKB-ARBA"/>
</dbReference>
<dbReference type="GO" id="GO:0008379">
    <property type="term" value="F:thioredoxin peroxidase activity"/>
    <property type="evidence" value="ECO:0007669"/>
    <property type="project" value="TreeGrafter"/>
</dbReference>
<dbReference type="GO" id="GO:0006979">
    <property type="term" value="P:response to oxidative stress"/>
    <property type="evidence" value="ECO:0007669"/>
    <property type="project" value="TreeGrafter"/>
</dbReference>
<dbReference type="InterPro" id="IPR000602">
    <property type="entry name" value="Glyco_hydro_38_N"/>
</dbReference>
<dbReference type="FunFam" id="3.40.30.10:FF:000003">
    <property type="entry name" value="Peroxiredoxin 1"/>
    <property type="match status" value="1"/>
</dbReference>
<keyword evidence="9" id="KW-0472">Membrane</keyword>
<dbReference type="GO" id="GO:0006013">
    <property type="term" value="P:mannose metabolic process"/>
    <property type="evidence" value="ECO:0007669"/>
    <property type="project" value="InterPro"/>
</dbReference>
<dbReference type="PANTHER" id="PTHR10681">
    <property type="entry name" value="THIOREDOXIN PEROXIDASE"/>
    <property type="match status" value="1"/>
</dbReference>
<evidence type="ECO:0000256" key="5">
    <source>
        <dbReference type="ARBA" id="ARBA00023002"/>
    </source>
</evidence>
<dbReference type="InterPro" id="IPR019479">
    <property type="entry name" value="Peroxiredoxin_C"/>
</dbReference>
<feature type="transmembrane region" description="Helical" evidence="9">
    <location>
        <begin position="7"/>
        <end position="27"/>
    </location>
</feature>
<keyword evidence="4" id="KW-0049">Antioxidant</keyword>
<evidence type="ECO:0000313" key="12">
    <source>
        <dbReference type="Proteomes" id="UP000708208"/>
    </source>
</evidence>